<dbReference type="AlphaFoldDB" id="A0A1U7CPW6"/>
<evidence type="ECO:0000313" key="3">
    <source>
        <dbReference type="Proteomes" id="UP000186309"/>
    </source>
</evidence>
<evidence type="ECO:0000313" key="2">
    <source>
        <dbReference type="EMBL" id="APW60990.1"/>
    </source>
</evidence>
<protein>
    <recommendedName>
        <fullName evidence="4">Carboxypeptidase regulatory-like domain-containing protein</fullName>
    </recommendedName>
</protein>
<sequence>MMKHAMISKIQNALRPLLLAFGFGLAGFLAGCGSSDSAPTSMTTYPVKGKVLLADGKPLASGVVVFALPEKGMEFEAPLESDGSFALKSSYGEGAPEGSYKIRIQADLSKPADPKARGGRRSGANLAYPAKYGDETTSGLTAVVKPSANDLEPFTLAK</sequence>
<organism evidence="2 3">
    <name type="scientific">Paludisphaera borealis</name>
    <dbReference type="NCBI Taxonomy" id="1387353"/>
    <lineage>
        <taxon>Bacteria</taxon>
        <taxon>Pseudomonadati</taxon>
        <taxon>Planctomycetota</taxon>
        <taxon>Planctomycetia</taxon>
        <taxon>Isosphaerales</taxon>
        <taxon>Isosphaeraceae</taxon>
        <taxon>Paludisphaera</taxon>
    </lineage>
</organism>
<feature type="region of interest" description="Disordered" evidence="1">
    <location>
        <begin position="109"/>
        <end position="133"/>
    </location>
</feature>
<gene>
    <name evidence="2" type="ORF">BSF38_02488</name>
</gene>
<evidence type="ECO:0008006" key="4">
    <source>
        <dbReference type="Google" id="ProtNLM"/>
    </source>
</evidence>
<dbReference type="KEGG" id="pbor:BSF38_02488"/>
<accession>A0A1U7CPW6</accession>
<name>A0A1U7CPW6_9BACT</name>
<proteinExistence type="predicted"/>
<evidence type="ECO:0000256" key="1">
    <source>
        <dbReference type="SAM" id="MobiDB-lite"/>
    </source>
</evidence>
<dbReference type="Proteomes" id="UP000186309">
    <property type="component" value="Chromosome"/>
</dbReference>
<keyword evidence="3" id="KW-1185">Reference proteome</keyword>
<reference evidence="3" key="1">
    <citation type="submission" date="2016-12" db="EMBL/GenBank/DDBJ databases">
        <title>Comparative genomics of four Isosphaeraceae planctomycetes: a common pool of plasmids and glycoside hydrolase genes.</title>
        <authorList>
            <person name="Ivanova A."/>
        </authorList>
    </citation>
    <scope>NUCLEOTIDE SEQUENCE [LARGE SCALE GENOMIC DNA]</scope>
    <source>
        <strain evidence="3">PX4</strain>
    </source>
</reference>
<dbReference type="EMBL" id="CP019082">
    <property type="protein sequence ID" value="APW60990.1"/>
    <property type="molecule type" value="Genomic_DNA"/>
</dbReference>
<dbReference type="STRING" id="1387353.BSF38_02488"/>
<dbReference type="PROSITE" id="PS51257">
    <property type="entry name" value="PROKAR_LIPOPROTEIN"/>
    <property type="match status" value="1"/>
</dbReference>